<keyword evidence="1" id="KW-1133">Transmembrane helix</keyword>
<feature type="transmembrane region" description="Helical" evidence="1">
    <location>
        <begin position="227"/>
        <end position="247"/>
    </location>
</feature>
<dbReference type="Proteomes" id="UP000198848">
    <property type="component" value="Unassembled WGS sequence"/>
</dbReference>
<keyword evidence="1" id="KW-0812">Transmembrane</keyword>
<dbReference type="RefSeq" id="WP_090377942.1">
    <property type="nucleotide sequence ID" value="NZ_FNLC01000001.1"/>
</dbReference>
<proteinExistence type="predicted"/>
<organism evidence="2 3">
    <name type="scientific">Natronobacterium texcoconense</name>
    <dbReference type="NCBI Taxonomy" id="1095778"/>
    <lineage>
        <taxon>Archaea</taxon>
        <taxon>Methanobacteriati</taxon>
        <taxon>Methanobacteriota</taxon>
        <taxon>Stenosarchaea group</taxon>
        <taxon>Halobacteria</taxon>
        <taxon>Halobacteriales</taxon>
        <taxon>Natrialbaceae</taxon>
        <taxon>Natronobacterium</taxon>
    </lineage>
</organism>
<dbReference type="Pfam" id="PF20108">
    <property type="entry name" value="DUF6498"/>
    <property type="match status" value="1"/>
</dbReference>
<keyword evidence="1" id="KW-0472">Membrane</keyword>
<feature type="transmembrane region" description="Helical" evidence="1">
    <location>
        <begin position="37"/>
        <end position="60"/>
    </location>
</feature>
<reference evidence="3" key="1">
    <citation type="submission" date="2016-10" db="EMBL/GenBank/DDBJ databases">
        <authorList>
            <person name="Varghese N."/>
            <person name="Submissions S."/>
        </authorList>
    </citation>
    <scope>NUCLEOTIDE SEQUENCE [LARGE SCALE GENOMIC DNA]</scope>
    <source>
        <strain evidence="3">DSM 24767</strain>
    </source>
</reference>
<dbReference type="InterPro" id="IPR045466">
    <property type="entry name" value="DUF6498"/>
</dbReference>
<keyword evidence="3" id="KW-1185">Reference proteome</keyword>
<gene>
    <name evidence="2" type="ORF">SAMN04489842_0910</name>
</gene>
<accession>A0A1H1B3K7</accession>
<feature type="transmembrane region" description="Helical" evidence="1">
    <location>
        <begin position="12"/>
        <end position="31"/>
    </location>
</feature>
<evidence type="ECO:0000313" key="2">
    <source>
        <dbReference type="EMBL" id="SDQ46493.1"/>
    </source>
</evidence>
<dbReference type="EMBL" id="FNLC01000001">
    <property type="protein sequence ID" value="SDQ46493.1"/>
    <property type="molecule type" value="Genomic_DNA"/>
</dbReference>
<feature type="transmembrane region" description="Helical" evidence="1">
    <location>
        <begin position="194"/>
        <end position="215"/>
    </location>
</feature>
<feature type="transmembrane region" description="Helical" evidence="1">
    <location>
        <begin position="145"/>
        <end position="173"/>
    </location>
</feature>
<protein>
    <submittedName>
        <fullName evidence="2">Uncharacterized protein</fullName>
    </submittedName>
</protein>
<dbReference type="OrthoDB" id="169315at2157"/>
<name>A0A1H1B3K7_NATTX</name>
<feature type="transmembrane region" description="Helical" evidence="1">
    <location>
        <begin position="102"/>
        <end position="125"/>
    </location>
</feature>
<dbReference type="AlphaFoldDB" id="A0A1H1B3K7"/>
<evidence type="ECO:0000256" key="1">
    <source>
        <dbReference type="SAM" id="Phobius"/>
    </source>
</evidence>
<sequence>MAGSSVDPEYRIALTIIVGVNLFPLVGFVLFDWEPILVGLLYWLDVVSLVLVYSVCALFAQRWSHTELEEKSLLPGTVGLDYWSDEPRNLSRSLPPVYTRNLAVIIPTALFLLFVLFAVGAQAFFGDIELGRRVAGDAFAFLGAFGVFATLEGVVTGAVIIGAHAITIHRAYFRTGKYRDQSAYMVLESTIRFVLLYVTCLFAFLFYLVLVLAVGEFVVTSIVSETVAQQGAVVVLAASFLAVKLALERMRLRAEWTEKAGLTSWFRPSPLPESDDANG</sequence>
<evidence type="ECO:0000313" key="3">
    <source>
        <dbReference type="Proteomes" id="UP000198848"/>
    </source>
</evidence>